<organism evidence="13 14">
    <name type="scientific">Xenopus laevis</name>
    <name type="common">African clawed frog</name>
    <dbReference type="NCBI Taxonomy" id="8355"/>
    <lineage>
        <taxon>Eukaryota</taxon>
        <taxon>Metazoa</taxon>
        <taxon>Chordata</taxon>
        <taxon>Craniata</taxon>
        <taxon>Vertebrata</taxon>
        <taxon>Euteleostomi</taxon>
        <taxon>Amphibia</taxon>
        <taxon>Batrachia</taxon>
        <taxon>Anura</taxon>
        <taxon>Pipoidea</taxon>
        <taxon>Pipidae</taxon>
        <taxon>Xenopodinae</taxon>
        <taxon>Xenopus</taxon>
        <taxon>Xenopus</taxon>
    </lineage>
</organism>
<keyword evidence="10" id="KW-0807">Transducer</keyword>
<evidence type="ECO:0000256" key="3">
    <source>
        <dbReference type="ARBA" id="ARBA00022692"/>
    </source>
</evidence>
<feature type="transmembrane region" description="Helical" evidence="11">
    <location>
        <begin position="496"/>
        <end position="521"/>
    </location>
</feature>
<keyword evidence="4" id="KW-0732">Signal</keyword>
<dbReference type="PROSITE" id="PS00981">
    <property type="entry name" value="G_PROTEIN_RECEP_F3_3"/>
    <property type="match status" value="1"/>
</dbReference>
<evidence type="ECO:0000256" key="7">
    <source>
        <dbReference type="ARBA" id="ARBA00023136"/>
    </source>
</evidence>
<keyword evidence="8" id="KW-0675">Receptor</keyword>
<keyword evidence="5 11" id="KW-1133">Transmembrane helix</keyword>
<gene>
    <name evidence="13" type="ORF">XELAEV_18042698mg</name>
</gene>
<comment type="subcellular location">
    <subcellularLocation>
        <location evidence="1">Cell membrane</location>
        <topology evidence="1">Multi-pass membrane protein</topology>
    </subcellularLocation>
</comment>
<feature type="domain" description="G-protein coupled receptors family 3 profile" evidence="12">
    <location>
        <begin position="426"/>
        <end position="690"/>
    </location>
</feature>
<evidence type="ECO:0000256" key="6">
    <source>
        <dbReference type="ARBA" id="ARBA00023040"/>
    </source>
</evidence>
<sequence>MLLWYKHGVCETSLEGCRLSIEDAIGYSLSGDITLGGLFPVHTEATHPLITYRECPQPLQCSSFQIRSYRFLLAMVFALMEINSSNDLLPNITLGFNLYDTCYNEVRSLMGATWILSGKKKGVSNFNCDKDHMPLAIVGDMPSKASVPLARILGLTRYPQVHNLFAVMTIHNVDYEWFAIAQLVRFFNWTWVGMIYSDNDFGRSGAQLFTREMDINGGCIAFQETLPLIRSTLSIYRIIGVIKKSRAALIVLFCTIENLASLMEQASFHNITDKLLHYIRNIDFNNTAGKRIYFDENGEAPMFLDILNWQLFPNGSNQYVYIGSYDASSLKGKELSIQLNKILWNGGHGQVPVSVCSDPCPKGYRRAALQGQKICCFDCLPCSEGEILNPNDDSECLKCPEDKWPDSRKEECLPKLFQFLSYEEALGSSLACISIVFCLLTFSVFCLFIIKRKTPIVKANNRELSYLLLLSLKFDFLCPLAFIGRPNNLICMIRQVLFAVFFSLCISVILAKTITVVMIFSATNPDSNLKTLVGFRIPVYIVPVCTMIQIILCIIWLTRAAPFADFNMAAETGIIVIECNEGSRVLFACVLGYMGLLATISLSVAFLARKLPDTFNETKFITFSMLVFASVWITFIPAYLSTKGKQTVAVEIFAILSSSAGLLVCIFFPKCYIILLHPEMNSREYITRKKC</sequence>
<evidence type="ECO:0000256" key="2">
    <source>
        <dbReference type="ARBA" id="ARBA00022475"/>
    </source>
</evidence>
<dbReference type="Pfam" id="PF00003">
    <property type="entry name" value="7tm_3"/>
    <property type="match status" value="1"/>
</dbReference>
<evidence type="ECO:0000256" key="5">
    <source>
        <dbReference type="ARBA" id="ARBA00022989"/>
    </source>
</evidence>
<evidence type="ECO:0000256" key="4">
    <source>
        <dbReference type="ARBA" id="ARBA00022729"/>
    </source>
</evidence>
<dbReference type="InterPro" id="IPR001828">
    <property type="entry name" value="ANF_lig-bd_rcpt"/>
</dbReference>
<dbReference type="Gene3D" id="3.40.50.2300">
    <property type="match status" value="2"/>
</dbReference>
<dbReference type="PANTHER" id="PTHR24061">
    <property type="entry name" value="CALCIUM-SENSING RECEPTOR-RELATED"/>
    <property type="match status" value="1"/>
</dbReference>
<dbReference type="AlphaFoldDB" id="A0A974C493"/>
<dbReference type="PRINTS" id="PR00248">
    <property type="entry name" value="GPCRMGR"/>
</dbReference>
<dbReference type="InterPro" id="IPR017978">
    <property type="entry name" value="GPCR_3_C"/>
</dbReference>
<dbReference type="InterPro" id="IPR000337">
    <property type="entry name" value="GPCR_3"/>
</dbReference>
<evidence type="ECO:0000256" key="8">
    <source>
        <dbReference type="ARBA" id="ARBA00023170"/>
    </source>
</evidence>
<dbReference type="InterPro" id="IPR017979">
    <property type="entry name" value="GPCR_3_CS"/>
</dbReference>
<dbReference type="FunFam" id="3.40.50.2300:FF:000016">
    <property type="entry name" value="Taste 1 receptor member 2"/>
    <property type="match status" value="1"/>
</dbReference>
<dbReference type="OMA" id="HNIDNEW"/>
<keyword evidence="7 11" id="KW-0472">Membrane</keyword>
<evidence type="ECO:0000313" key="13">
    <source>
        <dbReference type="EMBL" id="OCT66449.1"/>
    </source>
</evidence>
<dbReference type="FunFam" id="3.40.50.2300:FF:000752">
    <property type="entry name" value="Uncharacterized protein"/>
    <property type="match status" value="1"/>
</dbReference>
<feature type="transmembrane region" description="Helical" evidence="11">
    <location>
        <begin position="533"/>
        <end position="557"/>
    </location>
</feature>
<dbReference type="InterPro" id="IPR028082">
    <property type="entry name" value="Peripla_BP_I"/>
</dbReference>
<keyword evidence="6" id="KW-0297">G-protein coupled receptor</keyword>
<dbReference type="CDD" id="cd15283">
    <property type="entry name" value="7tmC_V2R_pheromone"/>
    <property type="match status" value="1"/>
</dbReference>
<reference evidence="14" key="1">
    <citation type="journal article" date="2016" name="Nature">
        <title>Genome evolution in the allotetraploid frog Xenopus laevis.</title>
        <authorList>
            <person name="Session A.M."/>
            <person name="Uno Y."/>
            <person name="Kwon T."/>
            <person name="Chapman J.A."/>
            <person name="Toyoda A."/>
            <person name="Takahashi S."/>
            <person name="Fukui A."/>
            <person name="Hikosaka A."/>
            <person name="Suzuki A."/>
            <person name="Kondo M."/>
            <person name="van Heeringen S.J."/>
            <person name="Quigley I."/>
            <person name="Heinz S."/>
            <person name="Ogino H."/>
            <person name="Ochi H."/>
            <person name="Hellsten U."/>
            <person name="Lyons J.B."/>
            <person name="Simakov O."/>
            <person name="Putnam N."/>
            <person name="Stites J."/>
            <person name="Kuroki Y."/>
            <person name="Tanaka T."/>
            <person name="Michiue T."/>
            <person name="Watanabe M."/>
            <person name="Bogdanovic O."/>
            <person name="Lister R."/>
            <person name="Georgiou G."/>
            <person name="Paranjpe S.S."/>
            <person name="van Kruijsbergen I."/>
            <person name="Shu S."/>
            <person name="Carlson J."/>
            <person name="Kinoshita T."/>
            <person name="Ohta Y."/>
            <person name="Mawaribuchi S."/>
            <person name="Jenkins J."/>
            <person name="Grimwood J."/>
            <person name="Schmutz J."/>
            <person name="Mitros T."/>
            <person name="Mozaffari S.V."/>
            <person name="Suzuki Y."/>
            <person name="Haramoto Y."/>
            <person name="Yamamoto T.S."/>
            <person name="Takagi C."/>
            <person name="Heald R."/>
            <person name="Miller K."/>
            <person name="Haudenschild C."/>
            <person name="Kitzman J."/>
            <person name="Nakayama T."/>
            <person name="Izutsu Y."/>
            <person name="Robert J."/>
            <person name="Fortriede J."/>
            <person name="Burns K."/>
            <person name="Lotay V."/>
            <person name="Karimi K."/>
            <person name="Yasuoka Y."/>
            <person name="Dichmann D.S."/>
            <person name="Flajnik M.F."/>
            <person name="Houston D.W."/>
            <person name="Shendure J."/>
            <person name="DuPasquier L."/>
            <person name="Vize P.D."/>
            <person name="Zorn A.M."/>
            <person name="Ito M."/>
            <person name="Marcotte E.M."/>
            <person name="Wallingford J.B."/>
            <person name="Ito Y."/>
            <person name="Asashima M."/>
            <person name="Ueno N."/>
            <person name="Matsuda Y."/>
            <person name="Veenstra G.J."/>
            <person name="Fujiyama A."/>
            <person name="Harland R.M."/>
            <person name="Taira M."/>
            <person name="Rokhsar D.S."/>
        </authorList>
    </citation>
    <scope>NUCLEOTIDE SEQUENCE [LARGE SCALE GENOMIC DNA]</scope>
    <source>
        <strain evidence="14">J</strain>
    </source>
</reference>
<dbReference type="GO" id="GO:0005886">
    <property type="term" value="C:plasma membrane"/>
    <property type="evidence" value="ECO:0007669"/>
    <property type="project" value="UniProtKB-SubCell"/>
</dbReference>
<evidence type="ECO:0000256" key="1">
    <source>
        <dbReference type="ARBA" id="ARBA00004651"/>
    </source>
</evidence>
<evidence type="ECO:0000256" key="10">
    <source>
        <dbReference type="ARBA" id="ARBA00023224"/>
    </source>
</evidence>
<dbReference type="SUPFAM" id="SSF53822">
    <property type="entry name" value="Periplasmic binding protein-like I"/>
    <property type="match status" value="1"/>
</dbReference>
<feature type="transmembrane region" description="Helical" evidence="11">
    <location>
        <begin position="585"/>
        <end position="608"/>
    </location>
</feature>
<proteinExistence type="predicted"/>
<evidence type="ECO:0000313" key="14">
    <source>
        <dbReference type="Proteomes" id="UP000694892"/>
    </source>
</evidence>
<dbReference type="PROSITE" id="PS50259">
    <property type="entry name" value="G_PROTEIN_RECEP_F3_4"/>
    <property type="match status" value="1"/>
</dbReference>
<evidence type="ECO:0000259" key="12">
    <source>
        <dbReference type="PROSITE" id="PS50259"/>
    </source>
</evidence>
<dbReference type="PANTHER" id="PTHR24061:SF576">
    <property type="entry name" value="EXTRACELLULAR CALCIUM-SENSING RECEPTOR-LIKE"/>
    <property type="match status" value="1"/>
</dbReference>
<feature type="transmembrane region" description="Helical" evidence="11">
    <location>
        <begin position="425"/>
        <end position="450"/>
    </location>
</feature>
<keyword evidence="3 11" id="KW-0812">Transmembrane</keyword>
<dbReference type="GO" id="GO:0004930">
    <property type="term" value="F:G protein-coupled receptor activity"/>
    <property type="evidence" value="ECO:0007669"/>
    <property type="project" value="UniProtKB-KW"/>
</dbReference>
<evidence type="ECO:0000256" key="9">
    <source>
        <dbReference type="ARBA" id="ARBA00023180"/>
    </source>
</evidence>
<dbReference type="InterPro" id="IPR000068">
    <property type="entry name" value="GPCR_3_Ca_sens_rcpt-rel"/>
</dbReference>
<dbReference type="Pfam" id="PF01094">
    <property type="entry name" value="ANF_receptor"/>
    <property type="match status" value="1"/>
</dbReference>
<protein>
    <recommendedName>
        <fullName evidence="12">G-protein coupled receptors family 3 profile domain-containing protein</fullName>
    </recommendedName>
</protein>
<dbReference type="Gene3D" id="2.10.50.30">
    <property type="entry name" value="GPCR, family 3, nine cysteines domain"/>
    <property type="match status" value="1"/>
</dbReference>
<dbReference type="EMBL" id="CM004481">
    <property type="protein sequence ID" value="OCT66449.1"/>
    <property type="molecule type" value="Genomic_DNA"/>
</dbReference>
<dbReference type="InterPro" id="IPR038550">
    <property type="entry name" value="GPCR_3_9-Cys_sf"/>
</dbReference>
<dbReference type="FunFam" id="2.10.50.30:FF:000006">
    <property type="entry name" value="Uncharacterized protein"/>
    <property type="match status" value="1"/>
</dbReference>
<keyword evidence="2" id="KW-1003">Cell membrane</keyword>
<feature type="transmembrane region" description="Helical" evidence="11">
    <location>
        <begin position="652"/>
        <end position="675"/>
    </location>
</feature>
<feature type="transmembrane region" description="Helical" evidence="11">
    <location>
        <begin position="620"/>
        <end position="640"/>
    </location>
</feature>
<dbReference type="InterPro" id="IPR011500">
    <property type="entry name" value="GPCR_3_9-Cys_dom"/>
</dbReference>
<dbReference type="Proteomes" id="UP000694892">
    <property type="component" value="Chromosome 8S"/>
</dbReference>
<accession>A0A974C493</accession>
<keyword evidence="9" id="KW-0325">Glycoprotein</keyword>
<dbReference type="Pfam" id="PF07562">
    <property type="entry name" value="NCD3G"/>
    <property type="match status" value="1"/>
</dbReference>
<evidence type="ECO:0000256" key="11">
    <source>
        <dbReference type="SAM" id="Phobius"/>
    </source>
</evidence>
<name>A0A974C493_XENLA</name>